<sequence>MTDVPPPLPCRASPPQGGRLADTNHDTHPSTLVIGIDISEGVISTLEGEMAGRPEGVKSG</sequence>
<dbReference type="Proteomes" id="UP000239434">
    <property type="component" value="Unassembled WGS sequence"/>
</dbReference>
<comment type="caution">
    <text evidence="2">The sequence shown here is derived from an EMBL/GenBank/DDBJ whole genome shotgun (WGS) entry which is preliminary data.</text>
</comment>
<dbReference type="AlphaFoldDB" id="A0A2S9IUJ8"/>
<proteinExistence type="predicted"/>
<evidence type="ECO:0000313" key="2">
    <source>
        <dbReference type="EMBL" id="PRD44213.1"/>
    </source>
</evidence>
<evidence type="ECO:0000256" key="1">
    <source>
        <dbReference type="SAM" id="MobiDB-lite"/>
    </source>
</evidence>
<feature type="region of interest" description="Disordered" evidence="1">
    <location>
        <begin position="1"/>
        <end position="28"/>
    </location>
</feature>
<organism evidence="2 3">
    <name type="scientific">Phyllobacterium phragmitis</name>
    <dbReference type="NCBI Taxonomy" id="2670329"/>
    <lineage>
        <taxon>Bacteria</taxon>
        <taxon>Pseudomonadati</taxon>
        <taxon>Pseudomonadota</taxon>
        <taxon>Alphaproteobacteria</taxon>
        <taxon>Hyphomicrobiales</taxon>
        <taxon>Phyllobacteriaceae</taxon>
        <taxon>Phyllobacterium</taxon>
    </lineage>
</organism>
<protein>
    <submittedName>
        <fullName evidence="2">Uncharacterized protein</fullName>
    </submittedName>
</protein>
<name>A0A2S9IUJ8_9HYPH</name>
<keyword evidence="3" id="KW-1185">Reference proteome</keyword>
<reference evidence="2 3" key="1">
    <citation type="submission" date="2018-02" db="EMBL/GenBank/DDBJ databases">
        <title>The draft genome of Phyllobacterium sp. 1N-3.</title>
        <authorList>
            <person name="Liu L."/>
            <person name="Li L."/>
            <person name="Zhang X."/>
            <person name="Wang T."/>
            <person name="Liang L."/>
        </authorList>
    </citation>
    <scope>NUCLEOTIDE SEQUENCE [LARGE SCALE GENOMIC DNA]</scope>
    <source>
        <strain evidence="2 3">1N-3</strain>
    </source>
</reference>
<dbReference type="EMBL" id="PVBR01000004">
    <property type="protein sequence ID" value="PRD44213.1"/>
    <property type="molecule type" value="Genomic_DNA"/>
</dbReference>
<accession>A0A2S9IUJ8</accession>
<gene>
    <name evidence="2" type="ORF">C5748_06310</name>
</gene>
<evidence type="ECO:0000313" key="3">
    <source>
        <dbReference type="Proteomes" id="UP000239434"/>
    </source>
</evidence>